<comment type="caution">
    <text evidence="1">The sequence shown here is derived from an EMBL/GenBank/DDBJ whole genome shotgun (WGS) entry which is preliminary data.</text>
</comment>
<reference evidence="1 2" key="1">
    <citation type="journal article" date="2022" name="Allergy">
        <title>Genome assembly and annotation of Periplaneta americana reveal a comprehensive cockroach allergen profile.</title>
        <authorList>
            <person name="Wang L."/>
            <person name="Xiong Q."/>
            <person name="Saelim N."/>
            <person name="Wang L."/>
            <person name="Nong W."/>
            <person name="Wan A.T."/>
            <person name="Shi M."/>
            <person name="Liu X."/>
            <person name="Cao Q."/>
            <person name="Hui J.H.L."/>
            <person name="Sookrung N."/>
            <person name="Leung T.F."/>
            <person name="Tungtrongchitr A."/>
            <person name="Tsui S.K.W."/>
        </authorList>
    </citation>
    <scope>NUCLEOTIDE SEQUENCE [LARGE SCALE GENOMIC DNA]</scope>
    <source>
        <strain evidence="1">PWHHKU_190912</strain>
    </source>
</reference>
<evidence type="ECO:0000313" key="1">
    <source>
        <dbReference type="EMBL" id="KAJ4444945.1"/>
    </source>
</evidence>
<evidence type="ECO:0000313" key="2">
    <source>
        <dbReference type="Proteomes" id="UP001148838"/>
    </source>
</evidence>
<evidence type="ECO:0008006" key="3">
    <source>
        <dbReference type="Google" id="ProtNLM"/>
    </source>
</evidence>
<organism evidence="1 2">
    <name type="scientific">Periplaneta americana</name>
    <name type="common">American cockroach</name>
    <name type="synonym">Blatta americana</name>
    <dbReference type="NCBI Taxonomy" id="6978"/>
    <lineage>
        <taxon>Eukaryota</taxon>
        <taxon>Metazoa</taxon>
        <taxon>Ecdysozoa</taxon>
        <taxon>Arthropoda</taxon>
        <taxon>Hexapoda</taxon>
        <taxon>Insecta</taxon>
        <taxon>Pterygota</taxon>
        <taxon>Neoptera</taxon>
        <taxon>Polyneoptera</taxon>
        <taxon>Dictyoptera</taxon>
        <taxon>Blattodea</taxon>
        <taxon>Blattoidea</taxon>
        <taxon>Blattidae</taxon>
        <taxon>Blattinae</taxon>
        <taxon>Periplaneta</taxon>
    </lineage>
</organism>
<sequence>MKILLGDFNAKVGREDIFKPIIGKKSLYVTSHDNGVSQCHIHSKESSRFKIQSTTGDGIDDHSFTYELFDLIQDKYQYRGAVMMYDSLDVDSASDSENSDELVNHDDTDSSLSTILMDKNAAVSKVQVTSIHEVIKIELYSAPWAPNVERTSTNVAKVNS</sequence>
<name>A0ABQ8TGX2_PERAM</name>
<gene>
    <name evidence="1" type="ORF">ANN_06744</name>
</gene>
<dbReference type="Proteomes" id="UP001148838">
    <property type="component" value="Unassembled WGS sequence"/>
</dbReference>
<dbReference type="EMBL" id="JAJSOF020000011">
    <property type="protein sequence ID" value="KAJ4444945.1"/>
    <property type="molecule type" value="Genomic_DNA"/>
</dbReference>
<proteinExistence type="predicted"/>
<accession>A0ABQ8TGX2</accession>
<protein>
    <recommendedName>
        <fullName evidence="3">Craniofacial development protein 2-like</fullName>
    </recommendedName>
</protein>
<keyword evidence="2" id="KW-1185">Reference proteome</keyword>